<dbReference type="InterPro" id="IPR008271">
    <property type="entry name" value="Ser/Thr_kinase_AS"/>
</dbReference>
<dbReference type="InterPro" id="IPR000719">
    <property type="entry name" value="Prot_kinase_dom"/>
</dbReference>
<keyword evidence="2 5" id="KW-0547">Nucleotide-binding</keyword>
<dbReference type="InterPro" id="IPR017441">
    <property type="entry name" value="Protein_kinase_ATP_BS"/>
</dbReference>
<dbReference type="Gene3D" id="1.10.510.10">
    <property type="entry name" value="Transferase(Phosphotransferase) domain 1"/>
    <property type="match status" value="1"/>
</dbReference>
<evidence type="ECO:0000313" key="9">
    <source>
        <dbReference type="Proteomes" id="UP000523007"/>
    </source>
</evidence>
<dbReference type="Pfam" id="PF00069">
    <property type="entry name" value="Pkinase"/>
    <property type="match status" value="1"/>
</dbReference>
<reference evidence="8 9" key="1">
    <citation type="submission" date="2020-08" db="EMBL/GenBank/DDBJ databases">
        <title>Sequencing the genomes of 1000 actinobacteria strains.</title>
        <authorList>
            <person name="Klenk H.-P."/>
        </authorList>
    </citation>
    <scope>NUCLEOTIDE SEQUENCE [LARGE SCALE GENOMIC DNA]</scope>
    <source>
        <strain evidence="8 9">DSM 102030</strain>
    </source>
</reference>
<evidence type="ECO:0000256" key="1">
    <source>
        <dbReference type="ARBA" id="ARBA00022679"/>
    </source>
</evidence>
<dbReference type="PROSITE" id="PS50011">
    <property type="entry name" value="PROTEIN_KINASE_DOM"/>
    <property type="match status" value="1"/>
</dbReference>
<feature type="binding site" evidence="5">
    <location>
        <position position="52"/>
    </location>
    <ligand>
        <name>ATP</name>
        <dbReference type="ChEBI" id="CHEBI:30616"/>
    </ligand>
</feature>
<keyword evidence="1" id="KW-0808">Transferase</keyword>
<sequence length="350" mass="38517">MKARGKRRLDALLPSDPRTVGGYPLVGRVGSGAMGTVYAATRRQGAGYVAVKVIHPDHAAKPDVRERFAHEARLLARVNSPCVARFVQADVEAELPWMVTEYVPGPTVRHHVERHGPLRDAMLRALAVGAAEALRGIHDAGIVHRDLKPSNVVMAPTGPKLLDFGIAHPTTVEDATRWMRVRRLRRRLRTLHLPSSPALTDTDDTPGAPADRMGTPGWSSPEQYRGHPATSSSDIFLWGALVAFAAAAHDPFGHGHPKELARRVLREEPDLDRLPPDLETLVLAAMAKDPADRPDATELLRRTLALGQAPNETSAGERRRAVQRALERDWTGVAVRLPQPPREHRWFRSA</sequence>
<dbReference type="GO" id="GO:0004674">
    <property type="term" value="F:protein serine/threonine kinase activity"/>
    <property type="evidence" value="ECO:0007669"/>
    <property type="project" value="UniProtKB-KW"/>
</dbReference>
<keyword evidence="4 5" id="KW-0067">ATP-binding</keyword>
<keyword evidence="3 8" id="KW-0418">Kinase</keyword>
<dbReference type="PANTHER" id="PTHR43289:SF34">
    <property type="entry name" value="SERINE_THREONINE-PROTEIN KINASE YBDM-RELATED"/>
    <property type="match status" value="1"/>
</dbReference>
<feature type="domain" description="Protein kinase" evidence="7">
    <location>
        <begin position="23"/>
        <end position="306"/>
    </location>
</feature>
<evidence type="ECO:0000256" key="4">
    <source>
        <dbReference type="ARBA" id="ARBA00022840"/>
    </source>
</evidence>
<dbReference type="Gene3D" id="3.30.200.20">
    <property type="entry name" value="Phosphorylase Kinase, domain 1"/>
    <property type="match status" value="1"/>
</dbReference>
<evidence type="ECO:0000256" key="6">
    <source>
        <dbReference type="SAM" id="MobiDB-lite"/>
    </source>
</evidence>
<evidence type="ECO:0000259" key="7">
    <source>
        <dbReference type="PROSITE" id="PS50011"/>
    </source>
</evidence>
<proteinExistence type="predicted"/>
<dbReference type="InterPro" id="IPR011009">
    <property type="entry name" value="Kinase-like_dom_sf"/>
</dbReference>
<dbReference type="PANTHER" id="PTHR43289">
    <property type="entry name" value="MITOGEN-ACTIVATED PROTEIN KINASE KINASE KINASE 20-RELATED"/>
    <property type="match status" value="1"/>
</dbReference>
<dbReference type="PROSITE" id="PS00108">
    <property type="entry name" value="PROTEIN_KINASE_ST"/>
    <property type="match status" value="1"/>
</dbReference>
<evidence type="ECO:0000256" key="2">
    <source>
        <dbReference type="ARBA" id="ARBA00022741"/>
    </source>
</evidence>
<gene>
    <name evidence="8" type="ORF">F4561_000650</name>
</gene>
<organism evidence="8 9">
    <name type="scientific">Lipingzhangella halophila</name>
    <dbReference type="NCBI Taxonomy" id="1783352"/>
    <lineage>
        <taxon>Bacteria</taxon>
        <taxon>Bacillati</taxon>
        <taxon>Actinomycetota</taxon>
        <taxon>Actinomycetes</taxon>
        <taxon>Streptosporangiales</taxon>
        <taxon>Nocardiopsidaceae</taxon>
        <taxon>Lipingzhangella</taxon>
    </lineage>
</organism>
<protein>
    <submittedName>
        <fullName evidence="8">Serine/threonine protein kinase</fullName>
    </submittedName>
</protein>
<dbReference type="GO" id="GO:0005524">
    <property type="term" value="F:ATP binding"/>
    <property type="evidence" value="ECO:0007669"/>
    <property type="project" value="UniProtKB-UniRule"/>
</dbReference>
<keyword evidence="9" id="KW-1185">Reference proteome</keyword>
<dbReference type="Proteomes" id="UP000523007">
    <property type="component" value="Unassembled WGS sequence"/>
</dbReference>
<evidence type="ECO:0000313" key="8">
    <source>
        <dbReference type="EMBL" id="MBB4929830.1"/>
    </source>
</evidence>
<feature type="region of interest" description="Disordered" evidence="6">
    <location>
        <begin position="193"/>
        <end position="227"/>
    </location>
</feature>
<dbReference type="CDD" id="cd14014">
    <property type="entry name" value="STKc_PknB_like"/>
    <property type="match status" value="1"/>
</dbReference>
<name>A0A7W7RD53_9ACTN</name>
<dbReference type="RefSeq" id="WP_184574608.1">
    <property type="nucleotide sequence ID" value="NZ_JACHJT010000001.1"/>
</dbReference>
<dbReference type="AlphaFoldDB" id="A0A7W7RD53"/>
<comment type="caution">
    <text evidence="8">The sequence shown here is derived from an EMBL/GenBank/DDBJ whole genome shotgun (WGS) entry which is preliminary data.</text>
</comment>
<accession>A0A7W7RD53</accession>
<dbReference type="PROSITE" id="PS00107">
    <property type="entry name" value="PROTEIN_KINASE_ATP"/>
    <property type="match status" value="1"/>
</dbReference>
<dbReference type="SMART" id="SM00220">
    <property type="entry name" value="S_TKc"/>
    <property type="match status" value="1"/>
</dbReference>
<evidence type="ECO:0000256" key="5">
    <source>
        <dbReference type="PROSITE-ProRule" id="PRU10141"/>
    </source>
</evidence>
<feature type="compositionally biased region" description="Low complexity" evidence="6">
    <location>
        <begin position="193"/>
        <end position="211"/>
    </location>
</feature>
<dbReference type="SUPFAM" id="SSF56112">
    <property type="entry name" value="Protein kinase-like (PK-like)"/>
    <property type="match status" value="1"/>
</dbReference>
<dbReference type="EMBL" id="JACHJT010000001">
    <property type="protein sequence ID" value="MBB4929830.1"/>
    <property type="molecule type" value="Genomic_DNA"/>
</dbReference>
<evidence type="ECO:0000256" key="3">
    <source>
        <dbReference type="ARBA" id="ARBA00022777"/>
    </source>
</evidence>
<keyword evidence="8" id="KW-0723">Serine/threonine-protein kinase</keyword>